<dbReference type="SUPFAM" id="SSF53850">
    <property type="entry name" value="Periplasmic binding protein-like II"/>
    <property type="match status" value="1"/>
</dbReference>
<proteinExistence type="inferred from homology"/>
<name>A0A2S0MZJ2_9BURK</name>
<dbReference type="EMBL" id="CP027669">
    <property type="protein sequence ID" value="AVO41318.1"/>
    <property type="molecule type" value="Genomic_DNA"/>
</dbReference>
<protein>
    <submittedName>
        <fullName evidence="2">ABC transporter substrate-binding protein</fullName>
    </submittedName>
</protein>
<dbReference type="CDD" id="cd07012">
    <property type="entry name" value="PBP2_Bug_TTT"/>
    <property type="match status" value="1"/>
</dbReference>
<accession>A0A2S0MZJ2</accession>
<dbReference type="PANTHER" id="PTHR42928:SF5">
    <property type="entry name" value="BLR1237 PROTEIN"/>
    <property type="match status" value="1"/>
</dbReference>
<dbReference type="OrthoDB" id="8678477at2"/>
<dbReference type="Gene3D" id="3.40.190.10">
    <property type="entry name" value="Periplasmic binding protein-like II"/>
    <property type="match status" value="1"/>
</dbReference>
<reference evidence="2 3" key="1">
    <citation type="submission" date="2018-03" db="EMBL/GenBank/DDBJ databases">
        <title>Genome sequencing of Simplicispira sp.</title>
        <authorList>
            <person name="Kim S.-J."/>
            <person name="Heo J."/>
            <person name="Kwon S.-W."/>
        </authorList>
    </citation>
    <scope>NUCLEOTIDE SEQUENCE [LARGE SCALE GENOMIC DNA]</scope>
    <source>
        <strain evidence="2 3">SC1-8</strain>
    </source>
</reference>
<dbReference type="InterPro" id="IPR042100">
    <property type="entry name" value="Bug_dom1"/>
</dbReference>
<dbReference type="PIRSF" id="PIRSF017082">
    <property type="entry name" value="YflP"/>
    <property type="match status" value="1"/>
</dbReference>
<gene>
    <name evidence="2" type="ORF">C6571_08455</name>
</gene>
<dbReference type="InterPro" id="IPR005064">
    <property type="entry name" value="BUG"/>
</dbReference>
<comment type="similarity">
    <text evidence="1">Belongs to the UPF0065 (bug) family.</text>
</comment>
<dbReference type="Gene3D" id="3.40.190.150">
    <property type="entry name" value="Bordetella uptake gene, domain 1"/>
    <property type="match status" value="1"/>
</dbReference>
<keyword evidence="3" id="KW-1185">Reference proteome</keyword>
<dbReference type="Pfam" id="PF03401">
    <property type="entry name" value="TctC"/>
    <property type="match status" value="1"/>
</dbReference>
<dbReference type="Proteomes" id="UP000239326">
    <property type="component" value="Chromosome"/>
</dbReference>
<evidence type="ECO:0000313" key="3">
    <source>
        <dbReference type="Proteomes" id="UP000239326"/>
    </source>
</evidence>
<evidence type="ECO:0000256" key="1">
    <source>
        <dbReference type="ARBA" id="ARBA00006987"/>
    </source>
</evidence>
<dbReference type="AlphaFoldDB" id="A0A2S0MZJ2"/>
<evidence type="ECO:0000313" key="2">
    <source>
        <dbReference type="EMBL" id="AVO41318.1"/>
    </source>
</evidence>
<sequence>MVAAYLLAATMMSREFPPSFHHSMRTQTMTFFSKVCQQSRRGLVLFGLSIAAIGVASAQASDYPSKPIRLVVPFSPGSGTDLTTRLIASGMQDALKTTVVVENFPGASGQIAATTVAKAKPDGYTLFFTTNTSQAANVSLFKSLPYDPIKDFAPVTLLSETPFLLVVRKNMPVKNVKELVAWLKAHPSDASYGFGNSTGQVAGAALMQAMEVEAVPVPYKGTPAAASDVIGGRLAFMFIDTAAAQAFIGAEGPLHPLAITSVARSPLVPDVPTLLEATGVEDLDLVAWLAVYAPAGTPADIVAKLNGVIHKTTSTPEYEARAKSLSSDLKRSTPEELGAYTKAAIESWRSKIKAAGIQPQ</sequence>
<dbReference type="KEGG" id="simp:C6571_08455"/>
<organism evidence="2 3">
    <name type="scientific">Simplicispira suum</name>
    <dbReference type="NCBI Taxonomy" id="2109915"/>
    <lineage>
        <taxon>Bacteria</taxon>
        <taxon>Pseudomonadati</taxon>
        <taxon>Pseudomonadota</taxon>
        <taxon>Betaproteobacteria</taxon>
        <taxon>Burkholderiales</taxon>
        <taxon>Comamonadaceae</taxon>
        <taxon>Simplicispira</taxon>
    </lineage>
</organism>
<dbReference type="PANTHER" id="PTHR42928">
    <property type="entry name" value="TRICARBOXYLATE-BINDING PROTEIN"/>
    <property type="match status" value="1"/>
</dbReference>